<dbReference type="AlphaFoldDB" id="A0A1M7S0T1"/>
<evidence type="ECO:0000313" key="3">
    <source>
        <dbReference type="Proteomes" id="UP000184010"/>
    </source>
</evidence>
<dbReference type="RefSeq" id="WP_072770985.1">
    <property type="nucleotide sequence ID" value="NZ_FRDN01000003.1"/>
</dbReference>
<dbReference type="Proteomes" id="UP000184010">
    <property type="component" value="Unassembled WGS sequence"/>
</dbReference>
<reference evidence="3" key="1">
    <citation type="submission" date="2016-12" db="EMBL/GenBank/DDBJ databases">
        <authorList>
            <person name="Varghese N."/>
            <person name="Submissions S."/>
        </authorList>
    </citation>
    <scope>NUCLEOTIDE SEQUENCE [LARGE SCALE GENOMIC DNA]</scope>
    <source>
        <strain evidence="3">DSM 11544</strain>
    </source>
</reference>
<proteinExistence type="predicted"/>
<sequence>MDDLTTERTPLLIATEINMIKQQTGKILLAGAIEVGRRLKEAKELLPHGEWLKWLEESVSYTDRRAQKLMRIFDAYGSQQSPPASAVSPKAGALNSISATSEDQIQKQGSPNLNYTQALLLLGVPEEERFQLMEELDLESMTTRELEKAIQERKQAAAERDQALQANAELQKTVEDRDSRVTHLTKERDGLKEKNEELSREKAKDAAKIEKLNMDLEGQRQSTSAKAIERMGNKLDAAYHKAKANRIAFLYESMVQNFRVLSYELKEFAAKDPETYEVYRDKVVDFLTKGMKEKL</sequence>
<protein>
    <recommendedName>
        <fullName evidence="4">DUF3102 domain-containing protein</fullName>
    </recommendedName>
</protein>
<gene>
    <name evidence="2" type="ORF">SAMN02745215_00350</name>
</gene>
<dbReference type="InterPro" id="IPR021451">
    <property type="entry name" value="DUF3102"/>
</dbReference>
<evidence type="ECO:0000313" key="2">
    <source>
        <dbReference type="EMBL" id="SHN52040.1"/>
    </source>
</evidence>
<keyword evidence="1" id="KW-0175">Coiled coil</keyword>
<evidence type="ECO:0000256" key="1">
    <source>
        <dbReference type="SAM" id="Coils"/>
    </source>
</evidence>
<name>A0A1M7S0T1_9FIRM</name>
<dbReference type="Pfam" id="PF11300">
    <property type="entry name" value="DUF3102"/>
    <property type="match status" value="1"/>
</dbReference>
<keyword evidence="3" id="KW-1185">Reference proteome</keyword>
<accession>A0A1M7S0T1</accession>
<dbReference type="EMBL" id="FRDN01000003">
    <property type="protein sequence ID" value="SHN52040.1"/>
    <property type="molecule type" value="Genomic_DNA"/>
</dbReference>
<dbReference type="STRING" id="1121395.SAMN02745215_00350"/>
<organism evidence="2 3">
    <name type="scientific">Desulfitobacterium chlororespirans DSM 11544</name>
    <dbReference type="NCBI Taxonomy" id="1121395"/>
    <lineage>
        <taxon>Bacteria</taxon>
        <taxon>Bacillati</taxon>
        <taxon>Bacillota</taxon>
        <taxon>Clostridia</taxon>
        <taxon>Eubacteriales</taxon>
        <taxon>Desulfitobacteriaceae</taxon>
        <taxon>Desulfitobacterium</taxon>
    </lineage>
</organism>
<feature type="coiled-coil region" evidence="1">
    <location>
        <begin position="146"/>
        <end position="215"/>
    </location>
</feature>
<evidence type="ECO:0008006" key="4">
    <source>
        <dbReference type="Google" id="ProtNLM"/>
    </source>
</evidence>